<comment type="subcellular location">
    <subcellularLocation>
        <location evidence="1">Fimbrium</location>
    </subcellularLocation>
</comment>
<comment type="similarity">
    <text evidence="2">Belongs to the fimbrial protein family.</text>
</comment>
<dbReference type="SUPFAM" id="SSF49401">
    <property type="entry name" value="Bacterial adhesins"/>
    <property type="match status" value="1"/>
</dbReference>
<dbReference type="Gene3D" id="2.60.40.1090">
    <property type="entry name" value="Fimbrial-type adhesion domain"/>
    <property type="match status" value="1"/>
</dbReference>
<dbReference type="Pfam" id="PF00419">
    <property type="entry name" value="Fimbrial"/>
    <property type="match status" value="1"/>
</dbReference>
<evidence type="ECO:0000256" key="1">
    <source>
        <dbReference type="ARBA" id="ARBA00004561"/>
    </source>
</evidence>
<comment type="caution">
    <text evidence="6">The sequence shown here is derived from an EMBL/GenBank/DDBJ whole genome shotgun (WGS) entry which is preliminary data.</text>
</comment>
<gene>
    <name evidence="6" type="ORF">ISS97_16610</name>
</gene>
<dbReference type="Gene3D" id="2.60.40.3310">
    <property type="match status" value="1"/>
</dbReference>
<dbReference type="PANTHER" id="PTHR33420:SF3">
    <property type="entry name" value="FIMBRIAL SUBUNIT ELFA"/>
    <property type="match status" value="1"/>
</dbReference>
<dbReference type="InterPro" id="IPR008966">
    <property type="entry name" value="Adhesion_dom_sf"/>
</dbReference>
<reference evidence="6 7" key="1">
    <citation type="submission" date="2020-10" db="EMBL/GenBank/DDBJ databases">
        <title>Phylogeny of dyella-like bacteria.</title>
        <authorList>
            <person name="Fu J."/>
        </authorList>
    </citation>
    <scope>NUCLEOTIDE SEQUENCE [LARGE SCALE GENOMIC DNA]</scope>
    <source>
        <strain evidence="6 7">BB4</strain>
    </source>
</reference>
<organism evidence="6 7">
    <name type="scientific">Dyella koreensis</name>
    <dbReference type="NCBI Taxonomy" id="311235"/>
    <lineage>
        <taxon>Bacteria</taxon>
        <taxon>Pseudomonadati</taxon>
        <taxon>Pseudomonadota</taxon>
        <taxon>Gammaproteobacteria</taxon>
        <taxon>Lysobacterales</taxon>
        <taxon>Rhodanobacteraceae</taxon>
        <taxon>Dyella</taxon>
    </lineage>
</organism>
<name>A0ABW8K7M7_9GAMM</name>
<evidence type="ECO:0000313" key="7">
    <source>
        <dbReference type="Proteomes" id="UP001620408"/>
    </source>
</evidence>
<evidence type="ECO:0000259" key="5">
    <source>
        <dbReference type="Pfam" id="PF00419"/>
    </source>
</evidence>
<dbReference type="InterPro" id="IPR050263">
    <property type="entry name" value="Bact_Fimbrial_Adh_Pro"/>
</dbReference>
<dbReference type="EMBL" id="JADIKD010000012">
    <property type="protein sequence ID" value="MFK2918895.1"/>
    <property type="molecule type" value="Genomic_DNA"/>
</dbReference>
<dbReference type="RefSeq" id="WP_379983487.1">
    <property type="nucleotide sequence ID" value="NZ_JADIKD010000012.1"/>
</dbReference>
<protein>
    <submittedName>
        <fullName evidence="6">Fimbrial protein</fullName>
    </submittedName>
</protein>
<dbReference type="Proteomes" id="UP001620408">
    <property type="component" value="Unassembled WGS sequence"/>
</dbReference>
<keyword evidence="7" id="KW-1185">Reference proteome</keyword>
<evidence type="ECO:0000256" key="3">
    <source>
        <dbReference type="ARBA" id="ARBA00022729"/>
    </source>
</evidence>
<dbReference type="InterPro" id="IPR036937">
    <property type="entry name" value="Adhesion_dom_fimbrial_sf"/>
</dbReference>
<keyword evidence="3" id="KW-0732">Signal</keyword>
<feature type="domain" description="Fimbrial-type adhesion" evidence="5">
    <location>
        <begin position="115"/>
        <end position="283"/>
    </location>
</feature>
<evidence type="ECO:0000313" key="6">
    <source>
        <dbReference type="EMBL" id="MFK2918895.1"/>
    </source>
</evidence>
<evidence type="ECO:0000256" key="2">
    <source>
        <dbReference type="ARBA" id="ARBA00006671"/>
    </source>
</evidence>
<keyword evidence="4" id="KW-0281">Fimbrium</keyword>
<dbReference type="InterPro" id="IPR000259">
    <property type="entry name" value="Adhesion_dom_fimbrial"/>
</dbReference>
<proteinExistence type="inferred from homology"/>
<accession>A0ABW8K7M7</accession>
<evidence type="ECO:0000256" key="4">
    <source>
        <dbReference type="ARBA" id="ARBA00023263"/>
    </source>
</evidence>
<dbReference type="PANTHER" id="PTHR33420">
    <property type="entry name" value="FIMBRIAL SUBUNIT ELFA-RELATED"/>
    <property type="match status" value="1"/>
</dbReference>
<sequence>MNITCTPGTYTRTRRYVTNPYPLSSYVHPSYGNRVYQTSVPGIGAVVWNAGTALPSVIGPYTYTVQTVFTAATAWDISLIKIGPVGAGTIRGTDLPTWEYTHLGDNTLRMLLGSFTGSINIVSRTCTTPDVPVDLGSHYMTELKGVGTTTNTWVNVPIALNNCPAFFGVFRRALTNDSGVTQSSTNNQISYRVDPVTSIVNPSQGVMALQPDGVNPTATGIGIQIANASSTPVSYGTVTNSGLALNQTNGSNYTIQLRARYYQTGATPTPGQANGAATITLIYN</sequence>